<gene>
    <name evidence="2" type="ORF">MA20_38315</name>
</gene>
<dbReference type="GO" id="GO:0016020">
    <property type="term" value="C:membrane"/>
    <property type="evidence" value="ECO:0007669"/>
    <property type="project" value="InterPro"/>
</dbReference>
<accession>A0A0A3XN37</accession>
<proteinExistence type="predicted"/>
<feature type="transmembrane region" description="Helical" evidence="1">
    <location>
        <begin position="127"/>
        <end position="145"/>
    </location>
</feature>
<feature type="transmembrane region" description="Helical" evidence="1">
    <location>
        <begin position="183"/>
        <end position="203"/>
    </location>
</feature>
<sequence length="207" mass="22082">MIEYLVDRANAITACSYVFAVVGVFLALNGRPELGAAAMLWTWFLDHWDGHIARKTRHMRLPGMAEFGQSFDGFADFVHGVWFPAVIIILVGDGSGISFGASLVLVVSGAIRLSYFENVGLTADAKFIGIPVSYGTPLLAVMLLIRPLIWAELFPTVLALAFTALATLYVSTFVRVPAIQGRAIPIATIGAIALSVALVAISLSSPS</sequence>
<protein>
    <recommendedName>
        <fullName evidence="4">CDP-diacylglycerol--serine O-phosphatidyltransferase</fullName>
    </recommendedName>
</protein>
<dbReference type="AlphaFoldDB" id="A0A0A3XN37"/>
<dbReference type="Proteomes" id="UP000030377">
    <property type="component" value="Unassembled WGS sequence"/>
</dbReference>
<feature type="transmembrane region" description="Helical" evidence="1">
    <location>
        <begin position="9"/>
        <end position="28"/>
    </location>
</feature>
<evidence type="ECO:0000313" key="3">
    <source>
        <dbReference type="Proteomes" id="UP000030377"/>
    </source>
</evidence>
<dbReference type="InterPro" id="IPR043130">
    <property type="entry name" value="CDP-OH_PTrfase_TM_dom"/>
</dbReference>
<keyword evidence="1" id="KW-1133">Transmembrane helix</keyword>
<keyword evidence="1" id="KW-0812">Transmembrane</keyword>
<organism evidence="2 3">
    <name type="scientific">Bradyrhizobium japonicum</name>
    <dbReference type="NCBI Taxonomy" id="375"/>
    <lineage>
        <taxon>Bacteria</taxon>
        <taxon>Pseudomonadati</taxon>
        <taxon>Pseudomonadota</taxon>
        <taxon>Alphaproteobacteria</taxon>
        <taxon>Hyphomicrobiales</taxon>
        <taxon>Nitrobacteraceae</taxon>
        <taxon>Bradyrhizobium</taxon>
    </lineage>
</organism>
<keyword evidence="1" id="KW-0472">Membrane</keyword>
<dbReference type="GO" id="GO:0016780">
    <property type="term" value="F:phosphotransferase activity, for other substituted phosphate groups"/>
    <property type="evidence" value="ECO:0007669"/>
    <property type="project" value="InterPro"/>
</dbReference>
<dbReference type="Pfam" id="PF01066">
    <property type="entry name" value="CDP-OH_P_transf"/>
    <property type="match status" value="1"/>
</dbReference>
<dbReference type="GO" id="GO:0008654">
    <property type="term" value="P:phospholipid biosynthetic process"/>
    <property type="evidence" value="ECO:0007669"/>
    <property type="project" value="InterPro"/>
</dbReference>
<dbReference type="EMBL" id="JRPN01000030">
    <property type="protein sequence ID" value="KGT74541.1"/>
    <property type="molecule type" value="Genomic_DNA"/>
</dbReference>
<evidence type="ECO:0000313" key="2">
    <source>
        <dbReference type="EMBL" id="KGT74541.1"/>
    </source>
</evidence>
<evidence type="ECO:0008006" key="4">
    <source>
        <dbReference type="Google" id="ProtNLM"/>
    </source>
</evidence>
<reference evidence="2 3" key="1">
    <citation type="submission" date="2014-09" db="EMBL/GenBank/DDBJ databases">
        <title>Draft genome of Bradyrhizobium japonicum Is-34.</title>
        <authorList>
            <person name="Tsurumaru H."/>
            <person name="Yamakawa T."/>
            <person name="Hashimoto S."/>
            <person name="Okizaki K."/>
            <person name="Kanesaki Y."/>
            <person name="Yoshikawa H."/>
            <person name="Yajima S."/>
        </authorList>
    </citation>
    <scope>NUCLEOTIDE SEQUENCE [LARGE SCALE GENOMIC DNA]</scope>
    <source>
        <strain evidence="2 3">Is-34</strain>
    </source>
</reference>
<feature type="transmembrane region" description="Helical" evidence="1">
    <location>
        <begin position="157"/>
        <end position="176"/>
    </location>
</feature>
<dbReference type="RefSeq" id="WP_028154439.1">
    <property type="nucleotide sequence ID" value="NZ_JALJYT010000001.1"/>
</dbReference>
<dbReference type="Gene3D" id="1.20.120.1760">
    <property type="match status" value="1"/>
</dbReference>
<name>A0A0A3XN37_BRAJP</name>
<dbReference type="InterPro" id="IPR000462">
    <property type="entry name" value="CDP-OH_P_trans"/>
</dbReference>
<evidence type="ECO:0000256" key="1">
    <source>
        <dbReference type="SAM" id="Phobius"/>
    </source>
</evidence>
<comment type="caution">
    <text evidence="2">The sequence shown here is derived from an EMBL/GenBank/DDBJ whole genome shotgun (WGS) entry which is preliminary data.</text>
</comment>